<gene>
    <name evidence="12" type="primary">LOC112282483</name>
    <name evidence="11" type="ORF">PHYPA_007175</name>
</gene>
<dbReference type="InterPro" id="IPR011249">
    <property type="entry name" value="Metalloenz_LuxS/M16"/>
</dbReference>
<evidence type="ECO:0000256" key="2">
    <source>
        <dbReference type="ARBA" id="ARBA00004173"/>
    </source>
</evidence>
<dbReference type="Pfam" id="PF08367">
    <property type="entry name" value="M16C_assoc"/>
    <property type="match status" value="1"/>
</dbReference>
<sequence>MHAQAALRVTPLCVASNARGWMLRGVVRPRVSFAPVRRLGSSSFAGHRTINSKIFFRGTGLRAGSISAQRWNPPSMTVRRELSLSPVAVVAPSPAKTGADSELVKELGFEEVQEQFVDEYKSTATLYRHKKTGAEIMSVVNDDENKVFGIVFRTPPTDSTGIPHILEHSVLCGSRKYPLKEPFVELLKGSLQTFLNAFTYPDRTCYPVASTNLQDFYNLVDVYLDAVFYPRCVNDIHTFQQEGWHYELNDPAEDITFKGVVFNEMKGVYSQPDNVLGRVSQQASFPDNTYGVDSGGDPTVIPDLTFEQFKEFHSKFYHPSNARVWFYGDDDPNQRLRIISAYLDEFDNNAAAKESEVKVQPLFKEPKRVVEKYAVGDGAENARKHMVAINWVLSDTVLDPETELALGFLDHLMLGTPGSPLRKALMESGLGESIIGGGIEDELRQPQFSIGLKGVAEEDIPKVEELVFSTLKRLSEEGFSADAVEASMNTIEFSLRENNTGSFPRGLSLMLRSMGKWLYGLDPFEPLRFAKPLEHFKQRLQSEGVKGVFSPLIQNYIIDNPHRVTVELHPDAEKGKIDEMQEAERLAKVKASMTQEDLAELTRATEELRLKQETPDPPEALKAVPSLALSDIPKKSATVPIEVGSLKGSTVLRHDLFTNDVLYAEVAFDMRAVRPDLLPLVPLFCQSLLEMGTADLDFVQLSQLIGRKTGGISVYPSTSAVRGRTEPSSHIFIKGKAMAGQTADLFDLMRKVLQDVRFNDQGRFKQFVLQSKSRMEGRVSGGGHSVAAARLDGKLNTAGWISEQMGGLSYLEYLRDLEKRVDEDWPSVAESLNEIRNELLSRKGTIVNLTADERTLTNAESHVAAFLDAMPETGGNIVNWDRRLPLVNEGLVIPTQVNYVGKAGNIYDAGYKLDGSAYVIQKVIGTTWLWDRVRVVGGAYGGFCDFDSHSGVFTYLSYRDPNLVKTLDNYDATVQFLRQLEVHNDALTKAIIGTIGDVDSYQLPDAKGYSSMMRYIMGITDEERQQRREEILSTSVKDFHAFADALESVKEKGVIVAVASADDIAAANKERPGLLEVRKVL</sequence>
<dbReference type="GeneID" id="112282483"/>
<dbReference type="Gramene" id="Pp3c5_3160V3.1">
    <property type="protein sequence ID" value="Pp3c5_3160V3.1"/>
    <property type="gene ID" value="Pp3c5_3160"/>
</dbReference>
<name>A0A2K1KI97_PHYPA</name>
<dbReference type="AlphaFoldDB" id="A0A2K1KI97"/>
<protein>
    <recommendedName>
        <fullName evidence="10">Peptidase M16C associated domain-containing protein</fullName>
    </recommendedName>
</protein>
<comment type="similarity">
    <text evidence="3">Belongs to the peptidase M16 family. PreP subfamily.</text>
</comment>
<dbReference type="RefSeq" id="XP_024375875.1">
    <property type="nucleotide sequence ID" value="XM_024520107.2"/>
</dbReference>
<keyword evidence="5" id="KW-0479">Metal-binding</keyword>
<comment type="subcellular location">
    <subcellularLocation>
        <location evidence="2">Mitochondrion</location>
    </subcellularLocation>
</comment>
<dbReference type="STRING" id="3218.A0A2K1KI97"/>
<comment type="cofactor">
    <cofactor evidence="1">
        <name>Zn(2+)</name>
        <dbReference type="ChEBI" id="CHEBI:29105"/>
    </cofactor>
</comment>
<dbReference type="InterPro" id="IPR007863">
    <property type="entry name" value="Peptidase_M16_C"/>
</dbReference>
<dbReference type="SUPFAM" id="SSF63411">
    <property type="entry name" value="LuxS/MPP-like metallohydrolase"/>
    <property type="match status" value="4"/>
</dbReference>
<dbReference type="InterPro" id="IPR011765">
    <property type="entry name" value="Pept_M16_N"/>
</dbReference>
<dbReference type="GO" id="GO:0005739">
    <property type="term" value="C:mitochondrion"/>
    <property type="evidence" value="ECO:0000318"/>
    <property type="project" value="GO_Central"/>
</dbReference>
<evidence type="ECO:0000256" key="8">
    <source>
        <dbReference type="ARBA" id="ARBA00023049"/>
    </source>
</evidence>
<dbReference type="InterPro" id="IPR055130">
    <property type="entry name" value="PreP_C"/>
</dbReference>
<dbReference type="EnsemblPlants" id="Pp3c5_3160V3.2">
    <property type="protein sequence ID" value="Pp3c5_3160V3.2"/>
    <property type="gene ID" value="Pp3c5_3160"/>
</dbReference>
<dbReference type="FunFam" id="3.30.830.10:FF:000029">
    <property type="entry name" value="Presequence protease 1"/>
    <property type="match status" value="1"/>
</dbReference>
<reference evidence="12" key="3">
    <citation type="submission" date="2020-12" db="UniProtKB">
        <authorList>
            <consortium name="EnsemblPlants"/>
        </authorList>
    </citation>
    <scope>IDENTIFICATION</scope>
</reference>
<dbReference type="Proteomes" id="UP000006727">
    <property type="component" value="Chromosome 5"/>
</dbReference>
<dbReference type="KEGG" id="ppp:112282483"/>
<dbReference type="FunCoup" id="A0A2K1KI97">
    <property type="interactions" value="4940"/>
</dbReference>
<dbReference type="Pfam" id="PF00675">
    <property type="entry name" value="Peptidase_M16"/>
    <property type="match status" value="1"/>
</dbReference>
<dbReference type="PANTHER" id="PTHR43016:SF13">
    <property type="entry name" value="PRESEQUENCE PROTEASE, MITOCHONDRIAL"/>
    <property type="match status" value="1"/>
</dbReference>
<evidence type="ECO:0000256" key="5">
    <source>
        <dbReference type="ARBA" id="ARBA00022723"/>
    </source>
</evidence>
<evidence type="ECO:0000256" key="9">
    <source>
        <dbReference type="ARBA" id="ARBA00023128"/>
    </source>
</evidence>
<keyword evidence="7" id="KW-0862">Zinc</keyword>
<dbReference type="FunFam" id="3.30.830.10:FF:000034">
    <property type="entry name" value="presequence protease 1, chloroplastic/mitochondrial"/>
    <property type="match status" value="1"/>
</dbReference>
<keyword evidence="8" id="KW-0482">Metalloprotease</keyword>
<dbReference type="Gene3D" id="3.30.830.10">
    <property type="entry name" value="Metalloenzyme, LuxS/M16 peptidase-like"/>
    <property type="match status" value="4"/>
</dbReference>
<evidence type="ECO:0000256" key="4">
    <source>
        <dbReference type="ARBA" id="ARBA00022670"/>
    </source>
</evidence>
<dbReference type="SMART" id="SM01264">
    <property type="entry name" value="M16C_associated"/>
    <property type="match status" value="1"/>
</dbReference>
<evidence type="ECO:0000313" key="12">
    <source>
        <dbReference type="EnsemblPlants" id="Pp3c5_3160V3.1"/>
    </source>
</evidence>
<evidence type="ECO:0000256" key="6">
    <source>
        <dbReference type="ARBA" id="ARBA00022801"/>
    </source>
</evidence>
<reference evidence="11 13" key="2">
    <citation type="journal article" date="2018" name="Plant J.">
        <title>The Physcomitrella patens chromosome-scale assembly reveals moss genome structure and evolution.</title>
        <authorList>
            <person name="Lang D."/>
            <person name="Ullrich K.K."/>
            <person name="Murat F."/>
            <person name="Fuchs J."/>
            <person name="Jenkins J."/>
            <person name="Haas F.B."/>
            <person name="Piednoel M."/>
            <person name="Gundlach H."/>
            <person name="Van Bel M."/>
            <person name="Meyberg R."/>
            <person name="Vives C."/>
            <person name="Morata J."/>
            <person name="Symeonidi A."/>
            <person name="Hiss M."/>
            <person name="Muchero W."/>
            <person name="Kamisugi Y."/>
            <person name="Saleh O."/>
            <person name="Blanc G."/>
            <person name="Decker E.L."/>
            <person name="van Gessel N."/>
            <person name="Grimwood J."/>
            <person name="Hayes R.D."/>
            <person name="Graham S.W."/>
            <person name="Gunter L.E."/>
            <person name="McDaniel S.F."/>
            <person name="Hoernstein S.N.W."/>
            <person name="Larsson A."/>
            <person name="Li F.W."/>
            <person name="Perroud P.F."/>
            <person name="Phillips J."/>
            <person name="Ranjan P."/>
            <person name="Rokshar D.S."/>
            <person name="Rothfels C.J."/>
            <person name="Schneider L."/>
            <person name="Shu S."/>
            <person name="Stevenson D.W."/>
            <person name="Thummler F."/>
            <person name="Tillich M."/>
            <person name="Villarreal Aguilar J.C."/>
            <person name="Widiez T."/>
            <person name="Wong G.K."/>
            <person name="Wymore A."/>
            <person name="Zhang Y."/>
            <person name="Zimmer A.D."/>
            <person name="Quatrano R.S."/>
            <person name="Mayer K.F.X."/>
            <person name="Goodstein D."/>
            <person name="Casacuberta J.M."/>
            <person name="Vandepoele K."/>
            <person name="Reski R."/>
            <person name="Cuming A.C."/>
            <person name="Tuskan G.A."/>
            <person name="Maumus F."/>
            <person name="Salse J."/>
            <person name="Schmutz J."/>
            <person name="Rensing S.A."/>
        </authorList>
    </citation>
    <scope>NUCLEOTIDE SEQUENCE [LARGE SCALE GENOMIC DNA]</scope>
    <source>
        <strain evidence="12 13">cv. Gransden 2004</strain>
    </source>
</reference>
<evidence type="ECO:0000313" key="11">
    <source>
        <dbReference type="EMBL" id="PNR53500.1"/>
    </source>
</evidence>
<proteinExistence type="inferred from homology"/>
<organism evidence="11">
    <name type="scientific">Physcomitrium patens</name>
    <name type="common">Spreading-leaved earth moss</name>
    <name type="synonym">Physcomitrella patens</name>
    <dbReference type="NCBI Taxonomy" id="3218"/>
    <lineage>
        <taxon>Eukaryota</taxon>
        <taxon>Viridiplantae</taxon>
        <taxon>Streptophyta</taxon>
        <taxon>Embryophyta</taxon>
        <taxon>Bryophyta</taxon>
        <taxon>Bryophytina</taxon>
        <taxon>Bryopsida</taxon>
        <taxon>Funariidae</taxon>
        <taxon>Funariales</taxon>
        <taxon>Funariaceae</taxon>
        <taxon>Physcomitrium</taxon>
    </lineage>
</organism>
<keyword evidence="4" id="KW-0645">Protease</keyword>
<dbReference type="Pfam" id="PF05193">
    <property type="entry name" value="Peptidase_M16_C"/>
    <property type="match status" value="1"/>
</dbReference>
<feature type="domain" description="Peptidase M16C associated" evidence="10">
    <location>
        <begin position="568"/>
        <end position="817"/>
    </location>
</feature>
<dbReference type="Gramene" id="Pp3c5_3160V3.2">
    <property type="protein sequence ID" value="Pp3c5_3160V3.2"/>
    <property type="gene ID" value="Pp3c5_3160"/>
</dbReference>
<dbReference type="GO" id="GO:0009507">
    <property type="term" value="C:chloroplast"/>
    <property type="evidence" value="ECO:0000318"/>
    <property type="project" value="GO_Central"/>
</dbReference>
<dbReference type="FunFam" id="3.30.830.10:FF:000009">
    <property type="entry name" value="Presequence protease, mitochondrial"/>
    <property type="match status" value="1"/>
</dbReference>
<reference evidence="11 13" key="1">
    <citation type="journal article" date="2008" name="Science">
        <title>The Physcomitrella genome reveals evolutionary insights into the conquest of land by plants.</title>
        <authorList>
            <person name="Rensing S."/>
            <person name="Lang D."/>
            <person name="Zimmer A."/>
            <person name="Terry A."/>
            <person name="Salamov A."/>
            <person name="Shapiro H."/>
            <person name="Nishiyama T."/>
            <person name="Perroud P.-F."/>
            <person name="Lindquist E."/>
            <person name="Kamisugi Y."/>
            <person name="Tanahashi T."/>
            <person name="Sakakibara K."/>
            <person name="Fujita T."/>
            <person name="Oishi K."/>
            <person name="Shin-I T."/>
            <person name="Kuroki Y."/>
            <person name="Toyoda A."/>
            <person name="Suzuki Y."/>
            <person name="Hashimoto A."/>
            <person name="Yamaguchi K."/>
            <person name="Sugano A."/>
            <person name="Kohara Y."/>
            <person name="Fujiyama A."/>
            <person name="Anterola A."/>
            <person name="Aoki S."/>
            <person name="Ashton N."/>
            <person name="Barbazuk W.B."/>
            <person name="Barker E."/>
            <person name="Bennetzen J."/>
            <person name="Bezanilla M."/>
            <person name="Blankenship R."/>
            <person name="Cho S.H."/>
            <person name="Dutcher S."/>
            <person name="Estelle M."/>
            <person name="Fawcett J.A."/>
            <person name="Gundlach H."/>
            <person name="Hanada K."/>
            <person name="Heyl A."/>
            <person name="Hicks K.A."/>
            <person name="Hugh J."/>
            <person name="Lohr M."/>
            <person name="Mayer K."/>
            <person name="Melkozernov A."/>
            <person name="Murata T."/>
            <person name="Nelson D."/>
            <person name="Pils B."/>
            <person name="Prigge M."/>
            <person name="Reiss B."/>
            <person name="Renner T."/>
            <person name="Rombauts S."/>
            <person name="Rushton P."/>
            <person name="Sanderfoot A."/>
            <person name="Schween G."/>
            <person name="Shiu S.-H."/>
            <person name="Stueber K."/>
            <person name="Theodoulou F.L."/>
            <person name="Tu H."/>
            <person name="Van de Peer Y."/>
            <person name="Verrier P.J."/>
            <person name="Waters E."/>
            <person name="Wood A."/>
            <person name="Yang L."/>
            <person name="Cove D."/>
            <person name="Cuming A."/>
            <person name="Hasebe M."/>
            <person name="Lucas S."/>
            <person name="Mishler D.B."/>
            <person name="Reski R."/>
            <person name="Grigoriev I."/>
            <person name="Quatrano R.S."/>
            <person name="Boore J.L."/>
        </authorList>
    </citation>
    <scope>NUCLEOTIDE SEQUENCE [LARGE SCALE GENOMIC DNA]</scope>
    <source>
        <strain evidence="12 13">cv. Gransden 2004</strain>
    </source>
</reference>
<evidence type="ECO:0000256" key="1">
    <source>
        <dbReference type="ARBA" id="ARBA00001947"/>
    </source>
</evidence>
<dbReference type="EMBL" id="ABEU02000005">
    <property type="protein sequence ID" value="PNR53500.1"/>
    <property type="molecule type" value="Genomic_DNA"/>
</dbReference>
<dbReference type="OMA" id="NYLYYIR"/>
<keyword evidence="6" id="KW-0378">Hydrolase</keyword>
<dbReference type="PaxDb" id="3218-PP1S72_282V6.1"/>
<keyword evidence="13" id="KW-1185">Reference proteome</keyword>
<dbReference type="GO" id="GO:0004222">
    <property type="term" value="F:metalloendopeptidase activity"/>
    <property type="evidence" value="ECO:0000318"/>
    <property type="project" value="GO_Central"/>
</dbReference>
<evidence type="ECO:0000256" key="3">
    <source>
        <dbReference type="ARBA" id="ARBA00007575"/>
    </source>
</evidence>
<dbReference type="OrthoDB" id="10250783at2759"/>
<evidence type="ECO:0000256" key="7">
    <source>
        <dbReference type="ARBA" id="ARBA00022833"/>
    </source>
</evidence>
<dbReference type="InterPro" id="IPR013578">
    <property type="entry name" value="Peptidase_M16C_assoc"/>
</dbReference>
<dbReference type="Pfam" id="PF22516">
    <property type="entry name" value="PreP_C"/>
    <property type="match status" value="1"/>
</dbReference>
<dbReference type="GO" id="GO:0046872">
    <property type="term" value="F:metal ion binding"/>
    <property type="evidence" value="ECO:0007669"/>
    <property type="project" value="UniProtKB-KW"/>
</dbReference>
<dbReference type="GO" id="GO:0016485">
    <property type="term" value="P:protein processing"/>
    <property type="evidence" value="ECO:0000318"/>
    <property type="project" value="GO_Central"/>
</dbReference>
<dbReference type="EnsemblPlants" id="Pp3c5_3160V3.1">
    <property type="protein sequence ID" value="Pp3c5_3160V3.1"/>
    <property type="gene ID" value="Pp3c5_3160"/>
</dbReference>
<dbReference type="PANTHER" id="PTHR43016">
    <property type="entry name" value="PRESEQUENCE PROTEASE"/>
    <property type="match status" value="1"/>
</dbReference>
<accession>A0A2K1KI97</accession>
<evidence type="ECO:0000313" key="13">
    <source>
        <dbReference type="Proteomes" id="UP000006727"/>
    </source>
</evidence>
<evidence type="ECO:0000259" key="10">
    <source>
        <dbReference type="SMART" id="SM01264"/>
    </source>
</evidence>
<keyword evidence="9" id="KW-0496">Mitochondrion</keyword>